<dbReference type="AlphaFoldDB" id="A0AAD7ZWW6"/>
<name>A0AAD7ZWW6_DIPPU</name>
<feature type="non-terminal residue" evidence="1">
    <location>
        <position position="71"/>
    </location>
</feature>
<evidence type="ECO:0000313" key="2">
    <source>
        <dbReference type="Proteomes" id="UP001233999"/>
    </source>
</evidence>
<dbReference type="Proteomes" id="UP001233999">
    <property type="component" value="Unassembled WGS sequence"/>
</dbReference>
<protein>
    <submittedName>
        <fullName evidence="1">Uncharacterized protein</fullName>
    </submittedName>
</protein>
<dbReference type="EMBL" id="JASPKZ010005684">
    <property type="protein sequence ID" value="KAJ9588394.1"/>
    <property type="molecule type" value="Genomic_DNA"/>
</dbReference>
<gene>
    <name evidence="1" type="ORF">L9F63_018236</name>
</gene>
<sequence length="71" mass="8348">TCLIKSTNKVYRSVIRKVFTQRKTMEKRSNSWIMNQEKNRKEILCEGFPLCDNSVHFLSLPVKVHLVPITI</sequence>
<organism evidence="1 2">
    <name type="scientific">Diploptera punctata</name>
    <name type="common">Pacific beetle cockroach</name>
    <dbReference type="NCBI Taxonomy" id="6984"/>
    <lineage>
        <taxon>Eukaryota</taxon>
        <taxon>Metazoa</taxon>
        <taxon>Ecdysozoa</taxon>
        <taxon>Arthropoda</taxon>
        <taxon>Hexapoda</taxon>
        <taxon>Insecta</taxon>
        <taxon>Pterygota</taxon>
        <taxon>Neoptera</taxon>
        <taxon>Polyneoptera</taxon>
        <taxon>Dictyoptera</taxon>
        <taxon>Blattodea</taxon>
        <taxon>Blaberoidea</taxon>
        <taxon>Blaberidae</taxon>
        <taxon>Diplopterinae</taxon>
        <taxon>Diploptera</taxon>
    </lineage>
</organism>
<reference evidence="1" key="2">
    <citation type="submission" date="2023-05" db="EMBL/GenBank/DDBJ databases">
        <authorList>
            <person name="Fouks B."/>
        </authorList>
    </citation>
    <scope>NUCLEOTIDE SEQUENCE</scope>
    <source>
        <strain evidence="1">Stay&amp;Tobe</strain>
        <tissue evidence="1">Testes</tissue>
    </source>
</reference>
<feature type="non-terminal residue" evidence="1">
    <location>
        <position position="1"/>
    </location>
</feature>
<reference evidence="1" key="1">
    <citation type="journal article" date="2023" name="IScience">
        <title>Live-bearing cockroach genome reveals convergent evolutionary mechanisms linked to viviparity in insects and beyond.</title>
        <authorList>
            <person name="Fouks B."/>
            <person name="Harrison M.C."/>
            <person name="Mikhailova A.A."/>
            <person name="Marchal E."/>
            <person name="English S."/>
            <person name="Carruthers M."/>
            <person name="Jennings E.C."/>
            <person name="Chiamaka E.L."/>
            <person name="Frigard R.A."/>
            <person name="Pippel M."/>
            <person name="Attardo G.M."/>
            <person name="Benoit J.B."/>
            <person name="Bornberg-Bauer E."/>
            <person name="Tobe S.S."/>
        </authorList>
    </citation>
    <scope>NUCLEOTIDE SEQUENCE</scope>
    <source>
        <strain evidence="1">Stay&amp;Tobe</strain>
    </source>
</reference>
<comment type="caution">
    <text evidence="1">The sequence shown here is derived from an EMBL/GenBank/DDBJ whole genome shotgun (WGS) entry which is preliminary data.</text>
</comment>
<evidence type="ECO:0000313" key="1">
    <source>
        <dbReference type="EMBL" id="KAJ9588394.1"/>
    </source>
</evidence>
<proteinExistence type="predicted"/>
<accession>A0AAD7ZWW6</accession>
<keyword evidence="2" id="KW-1185">Reference proteome</keyword>